<dbReference type="OrthoDB" id="5279008at2759"/>
<feature type="compositionally biased region" description="Low complexity" evidence="1">
    <location>
        <begin position="600"/>
        <end position="622"/>
    </location>
</feature>
<dbReference type="SUPFAM" id="SSF52047">
    <property type="entry name" value="RNI-like"/>
    <property type="match status" value="1"/>
</dbReference>
<dbReference type="Gene3D" id="3.80.10.10">
    <property type="entry name" value="Ribonuclease Inhibitor"/>
    <property type="match status" value="1"/>
</dbReference>
<feature type="region of interest" description="Disordered" evidence="1">
    <location>
        <begin position="401"/>
        <end position="503"/>
    </location>
</feature>
<dbReference type="Proteomes" id="UP000799436">
    <property type="component" value="Unassembled WGS sequence"/>
</dbReference>
<feature type="compositionally biased region" description="Acidic residues" evidence="1">
    <location>
        <begin position="467"/>
        <end position="478"/>
    </location>
</feature>
<keyword evidence="3" id="KW-1185">Reference proteome</keyword>
<reference evidence="2" key="1">
    <citation type="journal article" date="2020" name="Stud. Mycol.">
        <title>101 Dothideomycetes genomes: a test case for predicting lifestyles and emergence of pathogens.</title>
        <authorList>
            <person name="Haridas S."/>
            <person name="Albert R."/>
            <person name="Binder M."/>
            <person name="Bloem J."/>
            <person name="Labutti K."/>
            <person name="Salamov A."/>
            <person name="Andreopoulos B."/>
            <person name="Baker S."/>
            <person name="Barry K."/>
            <person name="Bills G."/>
            <person name="Bluhm B."/>
            <person name="Cannon C."/>
            <person name="Castanera R."/>
            <person name="Culley D."/>
            <person name="Daum C."/>
            <person name="Ezra D."/>
            <person name="Gonzalez J."/>
            <person name="Henrissat B."/>
            <person name="Kuo A."/>
            <person name="Liang C."/>
            <person name="Lipzen A."/>
            <person name="Lutzoni F."/>
            <person name="Magnuson J."/>
            <person name="Mondo S."/>
            <person name="Nolan M."/>
            <person name="Ohm R."/>
            <person name="Pangilinan J."/>
            <person name="Park H.-J."/>
            <person name="Ramirez L."/>
            <person name="Alfaro M."/>
            <person name="Sun H."/>
            <person name="Tritt A."/>
            <person name="Yoshinaga Y."/>
            <person name="Zwiers L.-H."/>
            <person name="Turgeon B."/>
            <person name="Goodwin S."/>
            <person name="Spatafora J."/>
            <person name="Crous P."/>
            <person name="Grigoriev I."/>
        </authorList>
    </citation>
    <scope>NUCLEOTIDE SEQUENCE</scope>
    <source>
        <strain evidence="2">CBS 116005</strain>
    </source>
</reference>
<gene>
    <name evidence="2" type="ORF">EJ03DRAFT_374054</name>
</gene>
<feature type="compositionally biased region" description="Acidic residues" evidence="1">
    <location>
        <begin position="487"/>
        <end position="497"/>
    </location>
</feature>
<evidence type="ECO:0000313" key="3">
    <source>
        <dbReference type="Proteomes" id="UP000799436"/>
    </source>
</evidence>
<name>A0A6G1LCQ5_9PEZI</name>
<evidence type="ECO:0008006" key="4">
    <source>
        <dbReference type="Google" id="ProtNLM"/>
    </source>
</evidence>
<dbReference type="EMBL" id="ML995829">
    <property type="protein sequence ID" value="KAF2769994.1"/>
    <property type="molecule type" value="Genomic_DNA"/>
</dbReference>
<protein>
    <recommendedName>
        <fullName evidence="4">F-box domain-containing protein</fullName>
    </recommendedName>
</protein>
<feature type="region of interest" description="Disordered" evidence="1">
    <location>
        <begin position="589"/>
        <end position="694"/>
    </location>
</feature>
<dbReference type="CDD" id="cd09917">
    <property type="entry name" value="F-box_SF"/>
    <property type="match status" value="1"/>
</dbReference>
<feature type="compositionally biased region" description="Low complexity" evidence="1">
    <location>
        <begin position="674"/>
        <end position="683"/>
    </location>
</feature>
<dbReference type="AlphaFoldDB" id="A0A6G1LCQ5"/>
<sequence>MDASMVVQKGIPRLDALPEEIVANIGFRLDCDDLQSLRLTCRALELSTFHGFATEYFNAKGFILTSDSVNVLLGIANNERLRHRLKHVYLLVAYLPARAIDGHTCGWTPTTRQREAYLMYSSDQQKMKEAQQDVSKISEALGKLPKVTTLTLTDGPERLPDHVDIAGYRKLTRRTATNPIVASLSKPPHDAKYPGFLTHSWRTLLSAISRSGMNTLTELETLMSPFNGLSACKDLAIPKSERESSRKALASLKTVSLHVRSTLIKGKDDSPDVQASGRRMSKFAKVLPAISRLYLAFDGNPDSGLLFSGFMDGLKAPATLTNLSLDTLVINTETLSNVLRSCSGLRIFRCVMIDLTDESWSAILKVLQKMQDLEHLDLMFLQEAQCKVFFLAQEEPELDDGAMGPPDFFSFLDYPPGQVHGGGDGQATKDDDDEASNVETEPPVASAGPHNSAADMMDAPDQIVSDDGMDSDWQDADEPGGGASQQEEVDPADDEEDFKAPGMEDHAERGYYVCLKSRDKIMKWLPIFLEQYNLGEAGIPMEPPAGVVAVPMPTALAANAGQAAGPNGDLGTQLLNSLMSLIPPLPVPVGNGQGAGGQGAAVQNANGQGQAAQSAQSTNQGNGVSNPTAGLNVPFLQGSDAGPAPQNLPAPPGPAATSDQNDDEDIAEQNAANTSTVPVPSTTGTGGGSQAPAQNTTSIQDFAVSGSASIQGAPIVPGGVAIPDAWMLEDEEAVYSDEEVDVD</sequence>
<proteinExistence type="predicted"/>
<accession>A0A6G1LCQ5</accession>
<evidence type="ECO:0000313" key="2">
    <source>
        <dbReference type="EMBL" id="KAF2769994.1"/>
    </source>
</evidence>
<organism evidence="2 3">
    <name type="scientific">Teratosphaeria nubilosa</name>
    <dbReference type="NCBI Taxonomy" id="161662"/>
    <lineage>
        <taxon>Eukaryota</taxon>
        <taxon>Fungi</taxon>
        <taxon>Dikarya</taxon>
        <taxon>Ascomycota</taxon>
        <taxon>Pezizomycotina</taxon>
        <taxon>Dothideomycetes</taxon>
        <taxon>Dothideomycetidae</taxon>
        <taxon>Mycosphaerellales</taxon>
        <taxon>Teratosphaeriaceae</taxon>
        <taxon>Teratosphaeria</taxon>
    </lineage>
</organism>
<dbReference type="InterPro" id="IPR032675">
    <property type="entry name" value="LRR_dom_sf"/>
</dbReference>
<evidence type="ECO:0000256" key="1">
    <source>
        <dbReference type="SAM" id="MobiDB-lite"/>
    </source>
</evidence>